<dbReference type="UniPathway" id="UPA00196"/>
<feature type="domain" description="Phosphatidylinositol N-acetylglucosaminyltransferase subunit H conserved" evidence="4">
    <location>
        <begin position="80"/>
        <end position="140"/>
    </location>
</feature>
<feature type="transmembrane region" description="Helical" evidence="3">
    <location>
        <begin position="52"/>
        <end position="71"/>
    </location>
</feature>
<dbReference type="InterPro" id="IPR044215">
    <property type="entry name" value="PIG-H"/>
</dbReference>
<dbReference type="KEGG" id="pmal:PMUG01_09050500"/>
<protein>
    <submittedName>
        <fullName evidence="5">Phosphatidylinositol N-acetylglucosaminyltransferase subunit H, putative</fullName>
    </submittedName>
</protein>
<keyword evidence="5" id="KW-0328">Glycosyltransferase</keyword>
<keyword evidence="3" id="KW-0812">Transmembrane</keyword>
<dbReference type="Proteomes" id="UP000219813">
    <property type="component" value="Chromosome 9"/>
</dbReference>
<comment type="pathway">
    <text evidence="1">Glycolipid biosynthesis; glycosylphosphatidylinositol-anchor biosynthesis.</text>
</comment>
<sequence>MKNEIRKIEHVYGIEYVSEKKEKKKKVLFVLIILSLYYMYNLYAVYKKGYFVFNEFQIFLFVTYLSFIVVYSNNQCLEKLFLINNVGIQIEKKDLFQRQLKFICLNDVKSIFINEAIYIFEICPYLCIILKNNKFVVLFENFNLEMKSLVNIYRDMKRIVFYNDYKKLRGVKAVDIKEEKGENEEENNFVFLDDVAYAANIKSSSEEENIFKLLNFSSGENHKIDDKSQELEKMKIYDIYINKKLALEIMNN</sequence>
<evidence type="ECO:0000313" key="5">
    <source>
        <dbReference type="EMBL" id="SCN12929.1"/>
    </source>
</evidence>
<dbReference type="OrthoDB" id="6256716at2759"/>
<evidence type="ECO:0000259" key="4">
    <source>
        <dbReference type="Pfam" id="PF10181"/>
    </source>
</evidence>
<accession>A0A1D3PCZ8</accession>
<feature type="transmembrane region" description="Helical" evidence="3">
    <location>
        <begin position="27"/>
        <end position="46"/>
    </location>
</feature>
<evidence type="ECO:0000313" key="6">
    <source>
        <dbReference type="Proteomes" id="UP000219813"/>
    </source>
</evidence>
<gene>
    <name evidence="5" type="primary">PmUG01_09050500</name>
    <name evidence="5" type="ORF">PMUG01_09050500</name>
</gene>
<comment type="similarity">
    <text evidence="2">Belongs to the PIGH family.</text>
</comment>
<dbReference type="PANTHER" id="PTHR15231:SF1">
    <property type="entry name" value="PHOSPHATIDYLINOSITOL N-ACETYLGLUCOSAMINYLTRANSFERASE SUBUNIT H"/>
    <property type="match status" value="1"/>
</dbReference>
<dbReference type="VEuPathDB" id="PlasmoDB:PmUG01_09050500"/>
<reference evidence="5 6" key="1">
    <citation type="submission" date="2016-06" db="EMBL/GenBank/DDBJ databases">
        <authorList>
            <consortium name="Pathogen Informatics"/>
        </authorList>
    </citation>
    <scope>NUCLEOTIDE SEQUENCE [LARGE SCALE GENOMIC DNA]</scope>
</reference>
<evidence type="ECO:0000256" key="1">
    <source>
        <dbReference type="ARBA" id="ARBA00004687"/>
    </source>
</evidence>
<evidence type="ECO:0000256" key="2">
    <source>
        <dbReference type="ARBA" id="ARBA00009610"/>
    </source>
</evidence>
<dbReference type="GO" id="GO:0000506">
    <property type="term" value="C:glycosylphosphatidylinositol-N-acetylglucosaminyltransferase (GPI-GnT) complex"/>
    <property type="evidence" value="ECO:0007669"/>
    <property type="project" value="InterPro"/>
</dbReference>
<evidence type="ECO:0000256" key="3">
    <source>
        <dbReference type="SAM" id="Phobius"/>
    </source>
</evidence>
<dbReference type="AlphaFoldDB" id="A0A1D3PCZ8"/>
<dbReference type="GO" id="GO:0006506">
    <property type="term" value="P:GPI anchor biosynthetic process"/>
    <property type="evidence" value="ECO:0007669"/>
    <property type="project" value="UniProtKB-UniPathway"/>
</dbReference>
<dbReference type="Pfam" id="PF10181">
    <property type="entry name" value="PIG-H"/>
    <property type="match status" value="1"/>
</dbReference>
<keyword evidence="5" id="KW-0808">Transferase</keyword>
<dbReference type="GO" id="GO:0016757">
    <property type="term" value="F:glycosyltransferase activity"/>
    <property type="evidence" value="ECO:0007669"/>
    <property type="project" value="UniProtKB-KW"/>
</dbReference>
<keyword evidence="3" id="KW-1133">Transmembrane helix</keyword>
<dbReference type="GeneID" id="39869033"/>
<dbReference type="InterPro" id="IPR019328">
    <property type="entry name" value="PIGH-H_dom"/>
</dbReference>
<dbReference type="RefSeq" id="XP_028861825.1">
    <property type="nucleotide sequence ID" value="XM_029005213.1"/>
</dbReference>
<keyword evidence="6" id="KW-1185">Reference proteome</keyword>
<dbReference type="EMBL" id="LT594630">
    <property type="protein sequence ID" value="SCN12929.1"/>
    <property type="molecule type" value="Genomic_DNA"/>
</dbReference>
<dbReference type="OMA" id="YIFEICP"/>
<organism evidence="5 6">
    <name type="scientific">Plasmodium malariae</name>
    <dbReference type="NCBI Taxonomy" id="5858"/>
    <lineage>
        <taxon>Eukaryota</taxon>
        <taxon>Sar</taxon>
        <taxon>Alveolata</taxon>
        <taxon>Apicomplexa</taxon>
        <taxon>Aconoidasida</taxon>
        <taxon>Haemosporida</taxon>
        <taxon>Plasmodiidae</taxon>
        <taxon>Plasmodium</taxon>
        <taxon>Plasmodium (Plasmodium)</taxon>
    </lineage>
</organism>
<keyword evidence="3" id="KW-0472">Membrane</keyword>
<dbReference type="PANTHER" id="PTHR15231">
    <property type="entry name" value="PHOSPHATIDYLINOSITOL N-ACETYLGLUCOSAMINYLTRANSFERASE SUBUNIT H"/>
    <property type="match status" value="1"/>
</dbReference>
<proteinExistence type="inferred from homology"/>
<name>A0A1D3PCZ8_PLAMA</name>